<dbReference type="Proteomes" id="UP000060277">
    <property type="component" value="Chromosome"/>
</dbReference>
<dbReference type="RefSeq" id="WP_058379121.1">
    <property type="nucleotide sequence ID" value="NZ_CP013480.3"/>
</dbReference>
<evidence type="ECO:0000313" key="2">
    <source>
        <dbReference type="EMBL" id="ALS62258.1"/>
    </source>
</evidence>
<protein>
    <recommendedName>
        <fullName evidence="4">Lipoprotein</fullName>
    </recommendedName>
</protein>
<organism evidence="2 3">
    <name type="scientific">Pandoraea norimbergensis</name>
    <dbReference type="NCBI Taxonomy" id="93219"/>
    <lineage>
        <taxon>Bacteria</taxon>
        <taxon>Pseudomonadati</taxon>
        <taxon>Pseudomonadota</taxon>
        <taxon>Betaproteobacteria</taxon>
        <taxon>Burkholderiales</taxon>
        <taxon>Burkholderiaceae</taxon>
        <taxon>Pandoraea</taxon>
    </lineage>
</organism>
<reference evidence="3" key="1">
    <citation type="submission" date="2015-12" db="EMBL/GenBank/DDBJ databases">
        <title>Complete genome sequence of Pandoraea norimbergensis DSM 11628.</title>
        <authorList>
            <person name="Ee R."/>
            <person name="Lim Y.-L."/>
            <person name="Yong D."/>
            <person name="Yin W.-F."/>
            <person name="Chan K.-G."/>
        </authorList>
    </citation>
    <scope>NUCLEOTIDE SEQUENCE [LARGE SCALE GENOMIC DNA]</scope>
    <source>
        <strain evidence="3">DSM 11628</strain>
    </source>
</reference>
<feature type="signal peptide" evidence="1">
    <location>
        <begin position="1"/>
        <end position="25"/>
    </location>
</feature>
<gene>
    <name evidence="2" type="ORF">AT302_23195</name>
</gene>
<keyword evidence="1" id="KW-0732">Signal</keyword>
<name>A0ABN4JQK6_9BURK</name>
<dbReference type="EMBL" id="CP013480">
    <property type="protein sequence ID" value="ALS62258.1"/>
    <property type="molecule type" value="Genomic_DNA"/>
</dbReference>
<evidence type="ECO:0000256" key="1">
    <source>
        <dbReference type="SAM" id="SignalP"/>
    </source>
</evidence>
<feature type="chain" id="PRO_5046216168" description="Lipoprotein" evidence="1">
    <location>
        <begin position="26"/>
        <end position="90"/>
    </location>
</feature>
<sequence>MKTVILTIALAALTCLAGCAAPAQRAPDVQQVLVPVPVPCKVSAPTKPAYAVEALPLGSTVFRQMAALRAERKQRQGYEAELEAAILACQ</sequence>
<evidence type="ECO:0000313" key="3">
    <source>
        <dbReference type="Proteomes" id="UP000060277"/>
    </source>
</evidence>
<accession>A0ABN4JQK6</accession>
<proteinExistence type="predicted"/>
<keyword evidence="3" id="KW-1185">Reference proteome</keyword>
<evidence type="ECO:0008006" key="4">
    <source>
        <dbReference type="Google" id="ProtNLM"/>
    </source>
</evidence>